<dbReference type="InterPro" id="IPR036770">
    <property type="entry name" value="Ankyrin_rpt-contain_sf"/>
</dbReference>
<proteinExistence type="predicted"/>
<organism evidence="1 2">
    <name type="scientific">Gonium pectorale</name>
    <name type="common">Green alga</name>
    <dbReference type="NCBI Taxonomy" id="33097"/>
    <lineage>
        <taxon>Eukaryota</taxon>
        <taxon>Viridiplantae</taxon>
        <taxon>Chlorophyta</taxon>
        <taxon>core chlorophytes</taxon>
        <taxon>Chlorophyceae</taxon>
        <taxon>CS clade</taxon>
        <taxon>Chlamydomonadales</taxon>
        <taxon>Volvocaceae</taxon>
        <taxon>Gonium</taxon>
    </lineage>
</organism>
<dbReference type="Gene3D" id="1.25.40.20">
    <property type="entry name" value="Ankyrin repeat-containing domain"/>
    <property type="match status" value="1"/>
</dbReference>
<dbReference type="EMBL" id="LSYV01000023">
    <property type="protein sequence ID" value="KXZ49368.1"/>
    <property type="molecule type" value="Genomic_DNA"/>
</dbReference>
<dbReference type="AlphaFoldDB" id="A0A150GHP9"/>
<protein>
    <recommendedName>
        <fullName evidence="3">Ankyrin repeat protein</fullName>
    </recommendedName>
</protein>
<dbReference type="OrthoDB" id="498371at2759"/>
<keyword evidence="2" id="KW-1185">Reference proteome</keyword>
<evidence type="ECO:0000313" key="2">
    <source>
        <dbReference type="Proteomes" id="UP000075714"/>
    </source>
</evidence>
<comment type="caution">
    <text evidence="1">The sequence shown here is derived from an EMBL/GenBank/DDBJ whole genome shotgun (WGS) entry which is preliminary data.</text>
</comment>
<dbReference type="SUPFAM" id="SSF48403">
    <property type="entry name" value="Ankyrin repeat"/>
    <property type="match status" value="1"/>
</dbReference>
<accession>A0A150GHP9</accession>
<evidence type="ECO:0008006" key="3">
    <source>
        <dbReference type="Google" id="ProtNLM"/>
    </source>
</evidence>
<evidence type="ECO:0000313" key="1">
    <source>
        <dbReference type="EMBL" id="KXZ49368.1"/>
    </source>
</evidence>
<sequence length="83" mass="9122">MGSDLLAAAAGADHWHVCEWLLEVDLVWNSSGIGGAAHGGHVDLMDWLLQLRLQMDDGGWPYIRTCRNGDLAMVRLLRRLGAP</sequence>
<reference evidence="2" key="1">
    <citation type="journal article" date="2016" name="Nat. Commun.">
        <title>The Gonium pectorale genome demonstrates co-option of cell cycle regulation during the evolution of multicellularity.</title>
        <authorList>
            <person name="Hanschen E.R."/>
            <person name="Marriage T.N."/>
            <person name="Ferris P.J."/>
            <person name="Hamaji T."/>
            <person name="Toyoda A."/>
            <person name="Fujiyama A."/>
            <person name="Neme R."/>
            <person name="Noguchi H."/>
            <person name="Minakuchi Y."/>
            <person name="Suzuki M."/>
            <person name="Kawai-Toyooka H."/>
            <person name="Smith D.R."/>
            <person name="Sparks H."/>
            <person name="Anderson J."/>
            <person name="Bakaric R."/>
            <person name="Luria V."/>
            <person name="Karger A."/>
            <person name="Kirschner M.W."/>
            <person name="Durand P.M."/>
            <person name="Michod R.E."/>
            <person name="Nozaki H."/>
            <person name="Olson B.J."/>
        </authorList>
    </citation>
    <scope>NUCLEOTIDE SEQUENCE [LARGE SCALE GENOMIC DNA]</scope>
    <source>
        <strain evidence="2">NIES-2863</strain>
    </source>
</reference>
<dbReference type="Proteomes" id="UP000075714">
    <property type="component" value="Unassembled WGS sequence"/>
</dbReference>
<gene>
    <name evidence="1" type="ORF">GPECTOR_22g962</name>
</gene>
<name>A0A150GHP9_GONPE</name>